<reference evidence="9" key="1">
    <citation type="submission" date="2025-08" db="UniProtKB">
        <authorList>
            <consortium name="RefSeq"/>
        </authorList>
    </citation>
    <scope>IDENTIFICATION</scope>
    <source>
        <tissue evidence="9">Liver</tissue>
    </source>
</reference>
<evidence type="ECO:0000313" key="9">
    <source>
        <dbReference type="RefSeq" id="XP_025026037.1"/>
    </source>
</evidence>
<keyword evidence="5" id="KW-0158">Chromosome</keyword>
<proteinExistence type="inferred from homology"/>
<evidence type="ECO:0000256" key="6">
    <source>
        <dbReference type="ARBA" id="ARBA00023242"/>
    </source>
</evidence>
<evidence type="ECO:0000256" key="2">
    <source>
        <dbReference type="ARBA" id="ARBA00004584"/>
    </source>
</evidence>
<dbReference type="OMA" id="LESKIHW"/>
<dbReference type="KEGG" id="pbi:103065495"/>
<comment type="subcellular location">
    <subcellularLocation>
        <location evidence="2">Chromosome</location>
        <location evidence="2">Centromere</location>
    </subcellularLocation>
    <subcellularLocation>
        <location evidence="1">Nucleus</location>
    </subcellularLocation>
</comment>
<name>A0A9F5IUG0_PYTBI</name>
<sequence length="207" mass="23885">MMESSKQKVKCQQLPKSIKKSLESKIHWTIVSVIYEPRQNYSETEKCLNILKERLLKRIETLEVPVDQLNGLKNVRKILKEEEERYIFMEEGLLHLEGEIAKDSLAINTLYENIQILQKEIQPLNHELAALEAEADKLFHRDGNDDLGLPVLSAESLELPVLQNEVLKIGNPQALLGDMNVIQQSDEMKAMKAFLEQLYEKAEFQVE</sequence>
<keyword evidence="7" id="KW-0137">Centromere</keyword>
<dbReference type="GeneID" id="103065495"/>
<evidence type="ECO:0000313" key="8">
    <source>
        <dbReference type="Proteomes" id="UP000695026"/>
    </source>
</evidence>
<dbReference type="GO" id="GO:0000775">
    <property type="term" value="C:chromosome, centromeric region"/>
    <property type="evidence" value="ECO:0007669"/>
    <property type="project" value="UniProtKB-SubCell"/>
</dbReference>
<evidence type="ECO:0000256" key="1">
    <source>
        <dbReference type="ARBA" id="ARBA00004123"/>
    </source>
</evidence>
<dbReference type="AlphaFoldDB" id="A0A9F5IUG0"/>
<organism evidence="8 9">
    <name type="scientific">Python bivittatus</name>
    <name type="common">Burmese python</name>
    <name type="synonym">Python molurus bivittatus</name>
    <dbReference type="NCBI Taxonomy" id="176946"/>
    <lineage>
        <taxon>Eukaryota</taxon>
        <taxon>Metazoa</taxon>
        <taxon>Chordata</taxon>
        <taxon>Craniata</taxon>
        <taxon>Vertebrata</taxon>
        <taxon>Euteleostomi</taxon>
        <taxon>Lepidosauria</taxon>
        <taxon>Squamata</taxon>
        <taxon>Bifurcata</taxon>
        <taxon>Unidentata</taxon>
        <taxon>Episquamata</taxon>
        <taxon>Toxicofera</taxon>
        <taxon>Serpentes</taxon>
        <taxon>Henophidia</taxon>
        <taxon>Pythonidae</taxon>
        <taxon>Python</taxon>
    </lineage>
</organism>
<keyword evidence="8" id="KW-1185">Reference proteome</keyword>
<protein>
    <recommendedName>
        <fullName evidence="4">Centromere protein Q</fullName>
    </recommendedName>
</protein>
<dbReference type="PANTHER" id="PTHR31345:SF3">
    <property type="entry name" value="CENTROMERE PROTEIN Q"/>
    <property type="match status" value="1"/>
</dbReference>
<evidence type="ECO:0000256" key="4">
    <source>
        <dbReference type="ARBA" id="ARBA00016397"/>
    </source>
</evidence>
<evidence type="ECO:0000256" key="5">
    <source>
        <dbReference type="ARBA" id="ARBA00022454"/>
    </source>
</evidence>
<dbReference type="Proteomes" id="UP000695026">
    <property type="component" value="Unplaced"/>
</dbReference>
<dbReference type="OrthoDB" id="8927710at2759"/>
<comment type="similarity">
    <text evidence="3">Belongs to the CENP-Q/OKP1 family.</text>
</comment>
<keyword evidence="6" id="KW-0539">Nucleus</keyword>
<evidence type="ECO:0000256" key="3">
    <source>
        <dbReference type="ARBA" id="ARBA00008191"/>
    </source>
</evidence>
<dbReference type="Pfam" id="PF13094">
    <property type="entry name" value="CENP-Q"/>
    <property type="match status" value="1"/>
</dbReference>
<evidence type="ECO:0000256" key="7">
    <source>
        <dbReference type="ARBA" id="ARBA00023328"/>
    </source>
</evidence>
<dbReference type="InterPro" id="IPR025212">
    <property type="entry name" value="CAD_CENP-Q"/>
</dbReference>
<dbReference type="GO" id="GO:0005634">
    <property type="term" value="C:nucleus"/>
    <property type="evidence" value="ECO:0007669"/>
    <property type="project" value="UniProtKB-SubCell"/>
</dbReference>
<accession>A0A9F5IUG0</accession>
<dbReference type="RefSeq" id="XP_025026037.1">
    <property type="nucleotide sequence ID" value="XM_025170269.1"/>
</dbReference>
<dbReference type="PANTHER" id="PTHR31345">
    <property type="entry name" value="CENTROMERE PROTEIN Q"/>
    <property type="match status" value="1"/>
</dbReference>
<gene>
    <name evidence="9" type="primary">LOC103065495</name>
</gene>